<organism evidence="1 2">
    <name type="scientific">Mycena rosella</name>
    <name type="common">Pink bonnet</name>
    <name type="synonym">Agaricus rosellus</name>
    <dbReference type="NCBI Taxonomy" id="1033263"/>
    <lineage>
        <taxon>Eukaryota</taxon>
        <taxon>Fungi</taxon>
        <taxon>Dikarya</taxon>
        <taxon>Basidiomycota</taxon>
        <taxon>Agaricomycotina</taxon>
        <taxon>Agaricomycetes</taxon>
        <taxon>Agaricomycetidae</taxon>
        <taxon>Agaricales</taxon>
        <taxon>Marasmiineae</taxon>
        <taxon>Mycenaceae</taxon>
        <taxon>Mycena</taxon>
    </lineage>
</organism>
<keyword evidence="2" id="KW-1185">Reference proteome</keyword>
<gene>
    <name evidence="1" type="ORF">B0H17DRAFT_1137485</name>
</gene>
<comment type="caution">
    <text evidence="1">The sequence shown here is derived from an EMBL/GenBank/DDBJ whole genome shotgun (WGS) entry which is preliminary data.</text>
</comment>
<dbReference type="EMBL" id="JARKIE010000104">
    <property type="protein sequence ID" value="KAJ7683860.1"/>
    <property type="molecule type" value="Genomic_DNA"/>
</dbReference>
<sequence>MPTKSLQTGVVRSVLRQLLVKPANLLNPNWLPKTSVFTFIRKRFRPAMYLLQSVAFGECSTAGETREVSVTEGEEIRWFIQLTLGTVRLVGRARHQVTIAPRSDSAAPHNFADYALPAQACRSFEILLVLSVRFPPQNPGQRLAHEIIRPVMIRFLCVCKATALSTSTPVDFPEYNENGQFHLFLGRNLEFSNPIMPPAIARANSKFTGRYTVHDEFPNLDFPSLASLHNFSLHPFMLRLATEHLDPMVQIFMRIRDEFSWNPQHKTEEEMVVMRHLIQAYYEHAVGFLSRGASAGETDPVPVLDPQEHVSDVIIRYKDLAVACRVPVPSVPWITLVMRTEKLYGYEGSEDAMQQMVMHGKVASLYQYANRFTGTRTVDEYVCICDPVVSILKQCCSFCRDPIQYSQDKGGLLRYIIEVLRSFAHALDCSIPATVFTADKLPRGRLDFIGAVVVEFITQASLVYNIAKQRTQATRERCFVESRARRTLSFALKFDRRTGSPSAGYSPSTRDFYIGRVREALDLASSYGPSAIRDIPLPLDIAFIPRVPPWNAREIDILLRSQDFTMWNVEHHLLAEEVATSAHLIQALERAEAYAELGYIAGTSNRTPM</sequence>
<dbReference type="AlphaFoldDB" id="A0AAD7GES2"/>
<evidence type="ECO:0000313" key="2">
    <source>
        <dbReference type="Proteomes" id="UP001221757"/>
    </source>
</evidence>
<proteinExistence type="predicted"/>
<name>A0AAD7GES2_MYCRO</name>
<protein>
    <submittedName>
        <fullName evidence="1">Uncharacterized protein</fullName>
    </submittedName>
</protein>
<accession>A0AAD7GES2</accession>
<evidence type="ECO:0000313" key="1">
    <source>
        <dbReference type="EMBL" id="KAJ7683860.1"/>
    </source>
</evidence>
<dbReference type="Proteomes" id="UP001221757">
    <property type="component" value="Unassembled WGS sequence"/>
</dbReference>
<reference evidence="1" key="1">
    <citation type="submission" date="2023-03" db="EMBL/GenBank/DDBJ databases">
        <title>Massive genome expansion in bonnet fungi (Mycena s.s.) driven by repeated elements and novel gene families across ecological guilds.</title>
        <authorList>
            <consortium name="Lawrence Berkeley National Laboratory"/>
            <person name="Harder C.B."/>
            <person name="Miyauchi S."/>
            <person name="Viragh M."/>
            <person name="Kuo A."/>
            <person name="Thoen E."/>
            <person name="Andreopoulos B."/>
            <person name="Lu D."/>
            <person name="Skrede I."/>
            <person name="Drula E."/>
            <person name="Henrissat B."/>
            <person name="Morin E."/>
            <person name="Kohler A."/>
            <person name="Barry K."/>
            <person name="LaButti K."/>
            <person name="Morin E."/>
            <person name="Salamov A."/>
            <person name="Lipzen A."/>
            <person name="Mereny Z."/>
            <person name="Hegedus B."/>
            <person name="Baldrian P."/>
            <person name="Stursova M."/>
            <person name="Weitz H."/>
            <person name="Taylor A."/>
            <person name="Grigoriev I.V."/>
            <person name="Nagy L.G."/>
            <person name="Martin F."/>
            <person name="Kauserud H."/>
        </authorList>
    </citation>
    <scope>NUCLEOTIDE SEQUENCE</scope>
    <source>
        <strain evidence="1">CBHHK067</strain>
    </source>
</reference>